<keyword evidence="1" id="KW-1133">Transmembrane helix</keyword>
<keyword evidence="1" id="KW-0472">Membrane</keyword>
<dbReference type="EMBL" id="CP097160">
    <property type="protein sequence ID" value="UQN14209.1"/>
    <property type="molecule type" value="Genomic_DNA"/>
</dbReference>
<reference evidence="2" key="1">
    <citation type="submission" date="2022-05" db="EMBL/GenBank/DDBJ databases">
        <title>Complete genome sequence of toluene-degrading Gulosibacter sediminis strain ACHW.36C.</title>
        <authorList>
            <person name="Wai A.C."/>
            <person name="Lai G.K."/>
            <person name="Griffin S.D."/>
            <person name="Leung F.C."/>
        </authorList>
    </citation>
    <scope>NUCLEOTIDE SEQUENCE [LARGE SCALE GENOMIC DNA]</scope>
    <source>
        <strain evidence="2">ACHW.36C</strain>
    </source>
</reference>
<accession>A0ABY4MVY5</accession>
<keyword evidence="1" id="KW-0812">Transmembrane</keyword>
<sequence length="276" mass="29335">MTTPAVHPRAGWAARILAAVGIAIVLVGATVAGLTAYGAAREFDVTSTVELPVAQRIVLELGTVSTLSVERDREILRPTLEVYGTGIDGQAPFGVDTSEEGTLRITSLEQETLPWQNEGYALATGVLRLPSSMTDLDIDVTLSNEANLWLDTDAERVSVRVTGPSWADVRGDIGTLELAGPTATFSVRGEIGSLTASGDSLDVNFDGVAPERAALDTNLLTVAGLPETTPLALTAPDWLVERFGQVGYTIDAEAPNAIVIPERLPEESFAWGDEYW</sequence>
<evidence type="ECO:0000256" key="1">
    <source>
        <dbReference type="SAM" id="Phobius"/>
    </source>
</evidence>
<proteinExistence type="predicted"/>
<protein>
    <recommendedName>
        <fullName evidence="3">Adhesin domain-containing protein</fullName>
    </recommendedName>
</protein>
<evidence type="ECO:0000313" key="2">
    <source>
        <dbReference type="EMBL" id="UQN14209.1"/>
    </source>
</evidence>
<gene>
    <name evidence="2" type="ORF">M3M28_09125</name>
</gene>
<organism evidence="2">
    <name type="scientific">Gulosibacter sediminis</name>
    <dbReference type="NCBI Taxonomy" id="1729695"/>
    <lineage>
        <taxon>Bacteria</taxon>
        <taxon>Bacillati</taxon>
        <taxon>Actinomycetota</taxon>
        <taxon>Actinomycetes</taxon>
        <taxon>Micrococcales</taxon>
        <taxon>Microbacteriaceae</taxon>
        <taxon>Gulosibacter</taxon>
    </lineage>
</organism>
<feature type="transmembrane region" description="Helical" evidence="1">
    <location>
        <begin position="12"/>
        <end position="37"/>
    </location>
</feature>
<evidence type="ECO:0008006" key="3">
    <source>
        <dbReference type="Google" id="ProtNLM"/>
    </source>
</evidence>
<name>A0ABY4MVY5_9MICO</name>